<dbReference type="GO" id="GO:0005524">
    <property type="term" value="F:ATP binding"/>
    <property type="evidence" value="ECO:0007669"/>
    <property type="project" value="UniProtKB-KW"/>
</dbReference>
<gene>
    <name evidence="8" type="ORF">SHERM_28148</name>
</gene>
<feature type="domain" description="PI3K/PI4K catalytic" evidence="7">
    <location>
        <begin position="98"/>
        <end position="357"/>
    </location>
</feature>
<keyword evidence="9" id="KW-1185">Reference proteome</keyword>
<name>A0A9N7NJA9_STRHE</name>
<dbReference type="PANTHER" id="PTHR45800">
    <property type="entry name" value="PHOSPHATIDYLINOSITOL 4-KINASE GAMMA"/>
    <property type="match status" value="1"/>
</dbReference>
<dbReference type="Proteomes" id="UP001153555">
    <property type="component" value="Unassembled WGS sequence"/>
</dbReference>
<dbReference type="EMBL" id="CACSLK010027837">
    <property type="protein sequence ID" value="CAA0832874.1"/>
    <property type="molecule type" value="Genomic_DNA"/>
</dbReference>
<keyword evidence="6" id="KW-0067">ATP-binding</keyword>
<proteinExistence type="inferred from homology"/>
<comment type="caution">
    <text evidence="8">The sequence shown here is derived from an EMBL/GenBank/DDBJ whole genome shotgun (WGS) entry which is preliminary data.</text>
</comment>
<evidence type="ECO:0000256" key="4">
    <source>
        <dbReference type="ARBA" id="ARBA00022741"/>
    </source>
</evidence>
<dbReference type="InterPro" id="IPR044571">
    <property type="entry name" value="P4KG1-8"/>
</dbReference>
<evidence type="ECO:0000256" key="5">
    <source>
        <dbReference type="ARBA" id="ARBA00022777"/>
    </source>
</evidence>
<dbReference type="Pfam" id="PF00454">
    <property type="entry name" value="PI3_PI4_kinase"/>
    <property type="match status" value="1"/>
</dbReference>
<dbReference type="GO" id="GO:0004430">
    <property type="term" value="F:1-phosphatidylinositol 4-kinase activity"/>
    <property type="evidence" value="ECO:0007669"/>
    <property type="project" value="UniProtKB-EC"/>
</dbReference>
<evidence type="ECO:0000256" key="2">
    <source>
        <dbReference type="ARBA" id="ARBA00012169"/>
    </source>
</evidence>
<protein>
    <recommendedName>
        <fullName evidence="2">1-phosphatidylinositol 4-kinase</fullName>
        <ecNumber evidence="2">2.7.1.67</ecNumber>
    </recommendedName>
</protein>
<comment type="similarity">
    <text evidence="1">Belongs to the PI3/PI4-kinase family. Type II PI4K subfamily.</text>
</comment>
<dbReference type="InterPro" id="IPR000403">
    <property type="entry name" value="PI3/4_kinase_cat_dom"/>
</dbReference>
<dbReference type="PANTHER" id="PTHR45800:SF21">
    <property type="entry name" value="PHOSPHATIDYLINOSITOL 4-KINASE GAMMA 8"/>
    <property type="match status" value="1"/>
</dbReference>
<dbReference type="AlphaFoldDB" id="A0A9N7NJA9"/>
<evidence type="ECO:0000313" key="9">
    <source>
        <dbReference type="Proteomes" id="UP001153555"/>
    </source>
</evidence>
<reference evidence="8" key="1">
    <citation type="submission" date="2019-12" db="EMBL/GenBank/DDBJ databases">
        <authorList>
            <person name="Scholes J."/>
        </authorList>
    </citation>
    <scope>NUCLEOTIDE SEQUENCE</scope>
</reference>
<evidence type="ECO:0000256" key="1">
    <source>
        <dbReference type="ARBA" id="ARBA00008941"/>
    </source>
</evidence>
<organism evidence="8 9">
    <name type="scientific">Striga hermonthica</name>
    <name type="common">Purple witchweed</name>
    <name type="synonym">Buchnera hermonthica</name>
    <dbReference type="NCBI Taxonomy" id="68872"/>
    <lineage>
        <taxon>Eukaryota</taxon>
        <taxon>Viridiplantae</taxon>
        <taxon>Streptophyta</taxon>
        <taxon>Embryophyta</taxon>
        <taxon>Tracheophyta</taxon>
        <taxon>Spermatophyta</taxon>
        <taxon>Magnoliopsida</taxon>
        <taxon>eudicotyledons</taxon>
        <taxon>Gunneridae</taxon>
        <taxon>Pentapetalae</taxon>
        <taxon>asterids</taxon>
        <taxon>lamiids</taxon>
        <taxon>Lamiales</taxon>
        <taxon>Orobanchaceae</taxon>
        <taxon>Buchnereae</taxon>
        <taxon>Striga</taxon>
    </lineage>
</organism>
<evidence type="ECO:0000259" key="7">
    <source>
        <dbReference type="PROSITE" id="PS50290"/>
    </source>
</evidence>
<dbReference type="PROSITE" id="PS50290">
    <property type="entry name" value="PI3_4_KINASE_3"/>
    <property type="match status" value="1"/>
</dbReference>
<evidence type="ECO:0000256" key="6">
    <source>
        <dbReference type="ARBA" id="ARBA00022840"/>
    </source>
</evidence>
<keyword evidence="5 8" id="KW-0418">Kinase</keyword>
<evidence type="ECO:0000313" key="8">
    <source>
        <dbReference type="EMBL" id="CAA0832874.1"/>
    </source>
</evidence>
<dbReference type="EC" id="2.7.1.67" evidence="2"/>
<dbReference type="OrthoDB" id="5839at2759"/>
<keyword evidence="4" id="KW-0547">Nucleotide-binding</keyword>
<evidence type="ECO:0000256" key="3">
    <source>
        <dbReference type="ARBA" id="ARBA00022679"/>
    </source>
</evidence>
<sequence>MAIALDQAHRAPPLTRPRRCNCRSFPHFDFKMLDFDPPELPHQSHFKSTYINRSLSTPCLSYTDKSSTTNSRIELITGPTSQPVGALILEVAKATADGFSLERALGGLGGAYFLRAQNGQILAVIKPIDSPECTKSPIGSGEIGPRESAAYLLDHGGFSGVPPTALVKFFHFKFGPNCKIVSLQQFVDHESDAGDLGPSGFPVPSVHRIGILDVRLMNLDRHAGNILVGSGKRDLVPIDHGFCLPEFLNDPYFEWLHWPQASVPFGKAEAEYISSLDPYKDAELLRSELPLIKECSIRVLIVCTVFLKRAASHGLCLADIGEMMSRDFCEGRENRSSLEKLCLYAKSRLSEGPTRISSVDLFDDSTDEKVSFGDLKDEEWESFMEIFGGILPYAFDQKKKQKK</sequence>
<keyword evidence="3" id="KW-0808">Transferase</keyword>
<accession>A0A9N7NJA9</accession>